<reference evidence="1 2" key="1">
    <citation type="submission" date="2021-02" db="EMBL/GenBank/DDBJ databases">
        <title>Taxonomically Unique Crown Gall-Associated Xanthomonas Stains Have Deficiency in Virulence Repertories.</title>
        <authorList>
            <person name="Mafakheri H."/>
            <person name="Taghavi S.M."/>
            <person name="Dimkic I."/>
            <person name="Nemanja K."/>
            <person name="Osdaghi E."/>
        </authorList>
    </citation>
    <scope>NUCLEOTIDE SEQUENCE [LARGE SCALE GENOMIC DNA]</scope>
    <source>
        <strain evidence="1 2">FX4</strain>
    </source>
</reference>
<comment type="caution">
    <text evidence="1">The sequence shown here is derived from an EMBL/GenBank/DDBJ whole genome shotgun (WGS) entry which is preliminary data.</text>
</comment>
<accession>A0ABS3B5Z3</accession>
<protein>
    <recommendedName>
        <fullName evidence="3">Lipoprotein</fullName>
    </recommendedName>
</protein>
<dbReference type="PROSITE" id="PS51257">
    <property type="entry name" value="PROKAR_LIPOPROTEIN"/>
    <property type="match status" value="1"/>
</dbReference>
<evidence type="ECO:0000313" key="1">
    <source>
        <dbReference type="EMBL" id="MBN6103911.1"/>
    </source>
</evidence>
<name>A0ABS3B5Z3_9XANT</name>
<keyword evidence="2" id="KW-1185">Reference proteome</keyword>
<dbReference type="Proteomes" id="UP000695802">
    <property type="component" value="Unassembled WGS sequence"/>
</dbReference>
<evidence type="ECO:0000313" key="2">
    <source>
        <dbReference type="Proteomes" id="UP000695802"/>
    </source>
</evidence>
<dbReference type="EMBL" id="JAFIWB010000023">
    <property type="protein sequence ID" value="MBN6103911.1"/>
    <property type="molecule type" value="Genomic_DNA"/>
</dbReference>
<proteinExistence type="predicted"/>
<gene>
    <name evidence="1" type="ORF">JR064_17215</name>
</gene>
<evidence type="ECO:0008006" key="3">
    <source>
        <dbReference type="Google" id="ProtNLM"/>
    </source>
</evidence>
<dbReference type="RefSeq" id="WP_179568353.1">
    <property type="nucleotide sequence ID" value="NZ_JAFIWB010000023.1"/>
</dbReference>
<organism evidence="1 2">
    <name type="scientific">Xanthomonas bonasiae</name>
    <dbReference type="NCBI Taxonomy" id="2810351"/>
    <lineage>
        <taxon>Bacteria</taxon>
        <taxon>Pseudomonadati</taxon>
        <taxon>Pseudomonadota</taxon>
        <taxon>Gammaproteobacteria</taxon>
        <taxon>Lysobacterales</taxon>
        <taxon>Lysobacteraceae</taxon>
        <taxon>Xanthomonas</taxon>
    </lineage>
</organism>
<sequence length="124" mass="13051">MKRSLPCLALFLLSMGCVRDLQHKQLTEIPLAEKPAIPSTESACKAAGQFWSEQGLPGGPKSCAVRTTDALKICTDSAQCQGSCLVAENLPLGVAAIGSCSAWVATFGCYKYIEGGRVHAMCAD</sequence>